<organism evidence="3 4">
    <name type="scientific">Meira miltonrushii</name>
    <dbReference type="NCBI Taxonomy" id="1280837"/>
    <lineage>
        <taxon>Eukaryota</taxon>
        <taxon>Fungi</taxon>
        <taxon>Dikarya</taxon>
        <taxon>Basidiomycota</taxon>
        <taxon>Ustilaginomycotina</taxon>
        <taxon>Exobasidiomycetes</taxon>
        <taxon>Exobasidiales</taxon>
        <taxon>Brachybasidiaceae</taxon>
        <taxon>Meira</taxon>
    </lineage>
</organism>
<feature type="signal peptide" evidence="2">
    <location>
        <begin position="1"/>
        <end position="20"/>
    </location>
</feature>
<evidence type="ECO:0000256" key="1">
    <source>
        <dbReference type="SAM" id="MobiDB-lite"/>
    </source>
</evidence>
<reference evidence="3 4" key="1">
    <citation type="journal article" date="2018" name="Mol. Biol. Evol.">
        <title>Broad Genomic Sampling Reveals a Smut Pathogenic Ancestry of the Fungal Clade Ustilaginomycotina.</title>
        <authorList>
            <person name="Kijpornyongpan T."/>
            <person name="Mondo S.J."/>
            <person name="Barry K."/>
            <person name="Sandor L."/>
            <person name="Lee J."/>
            <person name="Lipzen A."/>
            <person name="Pangilinan J."/>
            <person name="LaButti K."/>
            <person name="Hainaut M."/>
            <person name="Henrissat B."/>
            <person name="Grigoriev I.V."/>
            <person name="Spatafora J.W."/>
            <person name="Aime M.C."/>
        </authorList>
    </citation>
    <scope>NUCLEOTIDE SEQUENCE [LARGE SCALE GENOMIC DNA]</scope>
    <source>
        <strain evidence="3 4">MCA 3882</strain>
    </source>
</reference>
<evidence type="ECO:0000256" key="2">
    <source>
        <dbReference type="SAM" id="SignalP"/>
    </source>
</evidence>
<feature type="compositionally biased region" description="Polar residues" evidence="1">
    <location>
        <begin position="22"/>
        <end position="32"/>
    </location>
</feature>
<proteinExistence type="predicted"/>
<sequence>MQLFTNLTIFFIVFVSLANASKNGEGSSTSFKDVQDAHKRVRDATLAEDAHHRRTTQQPPASPFSQYAFEEARKTLENQLKKAQDDSQKTTDKFFGKH</sequence>
<protein>
    <submittedName>
        <fullName evidence="3">Uncharacterized protein</fullName>
    </submittedName>
</protein>
<accession>A0A316VIT3</accession>
<dbReference type="AlphaFoldDB" id="A0A316VIT3"/>
<dbReference type="RefSeq" id="XP_025357758.1">
    <property type="nucleotide sequence ID" value="XM_025497136.1"/>
</dbReference>
<feature type="chain" id="PRO_5016427193" evidence="2">
    <location>
        <begin position="21"/>
        <end position="98"/>
    </location>
</feature>
<keyword evidence="4" id="KW-1185">Reference proteome</keyword>
<feature type="compositionally biased region" description="Polar residues" evidence="1">
    <location>
        <begin position="56"/>
        <end position="65"/>
    </location>
</feature>
<gene>
    <name evidence="3" type="ORF">FA14DRAFT_14144</name>
</gene>
<evidence type="ECO:0000313" key="4">
    <source>
        <dbReference type="Proteomes" id="UP000245771"/>
    </source>
</evidence>
<feature type="region of interest" description="Disordered" evidence="1">
    <location>
        <begin position="22"/>
        <end position="98"/>
    </location>
</feature>
<name>A0A316VIT3_9BASI</name>
<dbReference type="InParanoid" id="A0A316VIT3"/>
<dbReference type="EMBL" id="KZ819602">
    <property type="protein sequence ID" value="PWN37456.1"/>
    <property type="molecule type" value="Genomic_DNA"/>
</dbReference>
<feature type="compositionally biased region" description="Basic and acidic residues" evidence="1">
    <location>
        <begin position="70"/>
        <end position="98"/>
    </location>
</feature>
<keyword evidence="2" id="KW-0732">Signal</keyword>
<evidence type="ECO:0000313" key="3">
    <source>
        <dbReference type="EMBL" id="PWN37456.1"/>
    </source>
</evidence>
<feature type="compositionally biased region" description="Basic and acidic residues" evidence="1">
    <location>
        <begin position="33"/>
        <end position="51"/>
    </location>
</feature>
<dbReference type="Proteomes" id="UP000245771">
    <property type="component" value="Unassembled WGS sequence"/>
</dbReference>
<dbReference type="GeneID" id="37018917"/>